<comment type="caution">
    <text evidence="1">The sequence shown here is derived from an EMBL/GenBank/DDBJ whole genome shotgun (WGS) entry which is preliminary data.</text>
</comment>
<protein>
    <submittedName>
        <fullName evidence="1">Uncharacterized protein</fullName>
    </submittedName>
</protein>
<organism evidence="1 2">
    <name type="scientific">Ixodes persulcatus</name>
    <name type="common">Taiga tick</name>
    <dbReference type="NCBI Taxonomy" id="34615"/>
    <lineage>
        <taxon>Eukaryota</taxon>
        <taxon>Metazoa</taxon>
        <taxon>Ecdysozoa</taxon>
        <taxon>Arthropoda</taxon>
        <taxon>Chelicerata</taxon>
        <taxon>Arachnida</taxon>
        <taxon>Acari</taxon>
        <taxon>Parasitiformes</taxon>
        <taxon>Ixodida</taxon>
        <taxon>Ixodoidea</taxon>
        <taxon>Ixodidae</taxon>
        <taxon>Ixodinae</taxon>
        <taxon>Ixodes</taxon>
    </lineage>
</organism>
<dbReference type="EMBL" id="JABSTQ010010520">
    <property type="protein sequence ID" value="KAG0420332.1"/>
    <property type="molecule type" value="Genomic_DNA"/>
</dbReference>
<name>A0AC60PI70_IXOPE</name>
<gene>
    <name evidence="1" type="ORF">HPB47_003553</name>
</gene>
<evidence type="ECO:0000313" key="2">
    <source>
        <dbReference type="Proteomes" id="UP000805193"/>
    </source>
</evidence>
<dbReference type="Proteomes" id="UP000805193">
    <property type="component" value="Unassembled WGS sequence"/>
</dbReference>
<evidence type="ECO:0000313" key="1">
    <source>
        <dbReference type="EMBL" id="KAG0420332.1"/>
    </source>
</evidence>
<proteinExistence type="predicted"/>
<keyword evidence="2" id="KW-1185">Reference proteome</keyword>
<accession>A0AC60PI70</accession>
<reference evidence="1 2" key="1">
    <citation type="journal article" date="2020" name="Cell">
        <title>Large-Scale Comparative Analyses of Tick Genomes Elucidate Their Genetic Diversity and Vector Capacities.</title>
        <authorList>
            <consortium name="Tick Genome and Microbiome Consortium (TIGMIC)"/>
            <person name="Jia N."/>
            <person name="Wang J."/>
            <person name="Shi W."/>
            <person name="Du L."/>
            <person name="Sun Y."/>
            <person name="Zhan W."/>
            <person name="Jiang J.F."/>
            <person name="Wang Q."/>
            <person name="Zhang B."/>
            <person name="Ji P."/>
            <person name="Bell-Sakyi L."/>
            <person name="Cui X.M."/>
            <person name="Yuan T.T."/>
            <person name="Jiang B.G."/>
            <person name="Yang W.F."/>
            <person name="Lam T.T."/>
            <person name="Chang Q.C."/>
            <person name="Ding S.J."/>
            <person name="Wang X.J."/>
            <person name="Zhu J.G."/>
            <person name="Ruan X.D."/>
            <person name="Zhao L."/>
            <person name="Wei J.T."/>
            <person name="Ye R.Z."/>
            <person name="Que T.C."/>
            <person name="Du C.H."/>
            <person name="Zhou Y.H."/>
            <person name="Cheng J.X."/>
            <person name="Dai P.F."/>
            <person name="Guo W.B."/>
            <person name="Han X.H."/>
            <person name="Huang E.J."/>
            <person name="Li L.F."/>
            <person name="Wei W."/>
            <person name="Gao Y.C."/>
            <person name="Liu J.Z."/>
            <person name="Shao H.Z."/>
            <person name="Wang X."/>
            <person name="Wang C.C."/>
            <person name="Yang T.C."/>
            <person name="Huo Q.B."/>
            <person name="Li W."/>
            <person name="Chen H.Y."/>
            <person name="Chen S.E."/>
            <person name="Zhou L.G."/>
            <person name="Ni X.B."/>
            <person name="Tian J.H."/>
            <person name="Sheng Y."/>
            <person name="Liu T."/>
            <person name="Pan Y.S."/>
            <person name="Xia L.Y."/>
            <person name="Li J."/>
            <person name="Zhao F."/>
            <person name="Cao W.C."/>
        </authorList>
    </citation>
    <scope>NUCLEOTIDE SEQUENCE [LARGE SCALE GENOMIC DNA]</scope>
    <source>
        <strain evidence="1">Iper-2018</strain>
    </source>
</reference>
<sequence>MEKRNAQEFAVSAGAPTIHEYGRLDRRPAVLITTGNPVATSPHGTTMRLLSAIAYLVLTVATAATGLRLGVSDHDLHLEARELTGFFVFLDAPPNDTVNVEVTVPEGADVVDFPGGRSFSLRDADNFWVNLTAKRAGHATVVLNTSVASIDTKDAFVRVSVLKMSWIDVVSSVFGWIYFVAWSVSFYPQIFLNWKRKSVVGLSFDFIGLNLTGFLAYSFFNIGMFFSKDVQAEYLLQHPTGVIPVEINDIVFGIHASFATFITVLQCCFYERQDQRVSLPARVLLGVIWTGAVVFGIVTVAGGNPHSPWLTYLYFFSYSKLVITLIKYIPQAVLNFRRKSTVGWSIGNILLDFTGGSLSMLQMFLIAYNYDDWSSLFGNFTKFGLGFISISFDLLFMTQHYVLYRHAPAITTTDADEA</sequence>